<dbReference type="RefSeq" id="WP_344079663.1">
    <property type="nucleotide sequence ID" value="NZ_BAAALS010000009.1"/>
</dbReference>
<dbReference type="Proteomes" id="UP001500655">
    <property type="component" value="Unassembled WGS sequence"/>
</dbReference>
<accession>A0ABN2K8L3</accession>
<comment type="caution">
    <text evidence="3">The sequence shown here is derived from an EMBL/GenBank/DDBJ whole genome shotgun (WGS) entry which is preliminary data.</text>
</comment>
<evidence type="ECO:0008006" key="5">
    <source>
        <dbReference type="Google" id="ProtNLM"/>
    </source>
</evidence>
<keyword evidence="4" id="KW-1185">Reference proteome</keyword>
<reference evidence="3 4" key="1">
    <citation type="journal article" date="2019" name="Int. J. Syst. Evol. Microbiol.">
        <title>The Global Catalogue of Microorganisms (GCM) 10K type strain sequencing project: providing services to taxonomists for standard genome sequencing and annotation.</title>
        <authorList>
            <consortium name="The Broad Institute Genomics Platform"/>
            <consortium name="The Broad Institute Genome Sequencing Center for Infectious Disease"/>
            <person name="Wu L."/>
            <person name="Ma J."/>
        </authorList>
    </citation>
    <scope>NUCLEOTIDE SEQUENCE [LARGE SCALE GENOMIC DNA]</scope>
    <source>
        <strain evidence="3 4">JCM 13249</strain>
    </source>
</reference>
<sequence length="381" mass="40455">MKPRSLVVSGVMVAVLGAGAGCSSEPLDVGPEPTASAAPSPASTKRPGPMKTFDASGTHPGFPSGRITIQEDAPDLPADRAVGRAALVVRDLESRTHLVMRDGTQWNVPLPADTSGVVVLSPDGRVLGYPTGDGFVLRDLMSRTSSVVPGFAEVASARAWSPNGRWLIGQARDDGKIPLLDLTTGKVTALPGTEHSEGDPTDAGTIVRGTCLDWTGQTLTVRITKPASPTKPQMVKFDAAPYLSKGEQVVRVPTGSAIERNGPQCLFRRGAGDLGYLAVYETPTKKDFGWMDVKTIRAFLVVNARTGQFVRRVNLSMAFDTGTGVILDYFDGALLAYRATGDEPGFLENPADLIRLDMVTGRRNLLTRCAAGLWPMLPGLT</sequence>
<name>A0ABN2K8L3_9ACTN</name>
<dbReference type="EMBL" id="BAAALS010000009">
    <property type="protein sequence ID" value="GAA1750633.1"/>
    <property type="molecule type" value="Genomic_DNA"/>
</dbReference>
<proteinExistence type="predicted"/>
<protein>
    <recommendedName>
        <fullName evidence="5">Phytase-like domain-containing protein</fullName>
    </recommendedName>
</protein>
<gene>
    <name evidence="3" type="ORF">GCM10009681_22160</name>
</gene>
<feature type="compositionally biased region" description="Low complexity" evidence="1">
    <location>
        <begin position="33"/>
        <end position="44"/>
    </location>
</feature>
<dbReference type="PROSITE" id="PS51257">
    <property type="entry name" value="PROKAR_LIPOPROTEIN"/>
    <property type="match status" value="1"/>
</dbReference>
<organism evidence="3 4">
    <name type="scientific">Luedemannella helvata</name>
    <dbReference type="NCBI Taxonomy" id="349315"/>
    <lineage>
        <taxon>Bacteria</taxon>
        <taxon>Bacillati</taxon>
        <taxon>Actinomycetota</taxon>
        <taxon>Actinomycetes</taxon>
        <taxon>Micromonosporales</taxon>
        <taxon>Micromonosporaceae</taxon>
        <taxon>Luedemannella</taxon>
    </lineage>
</organism>
<dbReference type="Gene3D" id="2.120.10.30">
    <property type="entry name" value="TolB, C-terminal domain"/>
    <property type="match status" value="1"/>
</dbReference>
<feature type="chain" id="PRO_5045823276" description="Phytase-like domain-containing protein" evidence="2">
    <location>
        <begin position="21"/>
        <end position="381"/>
    </location>
</feature>
<evidence type="ECO:0000256" key="1">
    <source>
        <dbReference type="SAM" id="MobiDB-lite"/>
    </source>
</evidence>
<evidence type="ECO:0000313" key="4">
    <source>
        <dbReference type="Proteomes" id="UP001500655"/>
    </source>
</evidence>
<dbReference type="InterPro" id="IPR011042">
    <property type="entry name" value="6-blade_b-propeller_TolB-like"/>
</dbReference>
<feature type="region of interest" description="Disordered" evidence="1">
    <location>
        <begin position="26"/>
        <end position="66"/>
    </location>
</feature>
<dbReference type="SUPFAM" id="SSF69304">
    <property type="entry name" value="Tricorn protease N-terminal domain"/>
    <property type="match status" value="1"/>
</dbReference>
<evidence type="ECO:0000313" key="3">
    <source>
        <dbReference type="EMBL" id="GAA1750633.1"/>
    </source>
</evidence>
<keyword evidence="2" id="KW-0732">Signal</keyword>
<feature type="signal peptide" evidence="2">
    <location>
        <begin position="1"/>
        <end position="20"/>
    </location>
</feature>
<evidence type="ECO:0000256" key="2">
    <source>
        <dbReference type="SAM" id="SignalP"/>
    </source>
</evidence>